<dbReference type="PANTHER" id="PTHR35535">
    <property type="entry name" value="HEAT SHOCK PROTEIN HSLJ"/>
    <property type="match status" value="1"/>
</dbReference>
<dbReference type="PANTHER" id="PTHR35535:SF2">
    <property type="entry name" value="DUF306 DOMAIN-CONTAINING PROTEIN"/>
    <property type="match status" value="1"/>
</dbReference>
<gene>
    <name evidence="3" type="ORF">ACFPFU_05775</name>
</gene>
<keyword evidence="4" id="KW-1185">Reference proteome</keyword>
<dbReference type="InterPro" id="IPR005184">
    <property type="entry name" value="DUF306_Meta_HslJ"/>
</dbReference>
<dbReference type="Gene3D" id="2.40.128.270">
    <property type="match status" value="1"/>
</dbReference>
<evidence type="ECO:0000313" key="4">
    <source>
        <dbReference type="Proteomes" id="UP001595818"/>
    </source>
</evidence>
<dbReference type="PROSITE" id="PS51257">
    <property type="entry name" value="PROKAR_LIPOPROTEIN"/>
    <property type="match status" value="1"/>
</dbReference>
<comment type="caution">
    <text evidence="3">The sequence shown here is derived from an EMBL/GenBank/DDBJ whole genome shotgun (WGS) entry which is preliminary data.</text>
</comment>
<sequence length="134" mass="15250">MKSYVSLFSLIFVALFIFSCESEPVDLSDHDWKVINLTGTSAPKEKLEGLTLEFKEGQEIGGFAGCNDYRGGATYNREQIKFSTLYTDGDNCEDMNVERTFLSNLESSSTYTYRARKLVFYDDSGNILVEMERE</sequence>
<keyword evidence="1" id="KW-0732">Signal</keyword>
<dbReference type="Proteomes" id="UP001595818">
    <property type="component" value="Unassembled WGS sequence"/>
</dbReference>
<organism evidence="3 4">
    <name type="scientific">Negadavirga shengliensis</name>
    <dbReference type="NCBI Taxonomy" id="1389218"/>
    <lineage>
        <taxon>Bacteria</taxon>
        <taxon>Pseudomonadati</taxon>
        <taxon>Bacteroidota</taxon>
        <taxon>Cytophagia</taxon>
        <taxon>Cytophagales</taxon>
        <taxon>Cyclobacteriaceae</taxon>
        <taxon>Negadavirga</taxon>
    </lineage>
</organism>
<accession>A0ABV9SY53</accession>
<evidence type="ECO:0000256" key="1">
    <source>
        <dbReference type="SAM" id="SignalP"/>
    </source>
</evidence>
<name>A0ABV9SY53_9BACT</name>
<reference evidence="4" key="1">
    <citation type="journal article" date="2019" name="Int. J. Syst. Evol. Microbiol.">
        <title>The Global Catalogue of Microorganisms (GCM) 10K type strain sequencing project: providing services to taxonomists for standard genome sequencing and annotation.</title>
        <authorList>
            <consortium name="The Broad Institute Genomics Platform"/>
            <consortium name="The Broad Institute Genome Sequencing Center for Infectious Disease"/>
            <person name="Wu L."/>
            <person name="Ma J."/>
        </authorList>
    </citation>
    <scope>NUCLEOTIDE SEQUENCE [LARGE SCALE GENOMIC DNA]</scope>
    <source>
        <strain evidence="4">CGMCC 4.7466</strain>
    </source>
</reference>
<feature type="domain" description="DUF306" evidence="2">
    <location>
        <begin position="26"/>
        <end position="128"/>
    </location>
</feature>
<dbReference type="RefSeq" id="WP_377062430.1">
    <property type="nucleotide sequence ID" value="NZ_JBHSJJ010000003.1"/>
</dbReference>
<protein>
    <submittedName>
        <fullName evidence="3">META domain-containing protein</fullName>
    </submittedName>
</protein>
<dbReference type="InterPro" id="IPR038670">
    <property type="entry name" value="HslJ-like_sf"/>
</dbReference>
<evidence type="ECO:0000259" key="2">
    <source>
        <dbReference type="Pfam" id="PF03724"/>
    </source>
</evidence>
<evidence type="ECO:0000313" key="3">
    <source>
        <dbReference type="EMBL" id="MFC4871187.1"/>
    </source>
</evidence>
<dbReference type="EMBL" id="JBHSJJ010000003">
    <property type="protein sequence ID" value="MFC4871187.1"/>
    <property type="molecule type" value="Genomic_DNA"/>
</dbReference>
<proteinExistence type="predicted"/>
<dbReference type="Pfam" id="PF03724">
    <property type="entry name" value="META"/>
    <property type="match status" value="1"/>
</dbReference>
<feature type="signal peptide" evidence="1">
    <location>
        <begin position="1"/>
        <end position="22"/>
    </location>
</feature>
<dbReference type="InterPro" id="IPR053147">
    <property type="entry name" value="Hsp_HslJ-like"/>
</dbReference>
<feature type="chain" id="PRO_5045259665" evidence="1">
    <location>
        <begin position="23"/>
        <end position="134"/>
    </location>
</feature>